<evidence type="ECO:0000313" key="1">
    <source>
        <dbReference type="EMBL" id="CAB3257763.1"/>
    </source>
</evidence>
<organism evidence="1 2">
    <name type="scientific">Arctia plantaginis</name>
    <name type="common">Wood tiger moth</name>
    <name type="synonym">Phalaena plantaginis</name>
    <dbReference type="NCBI Taxonomy" id="874455"/>
    <lineage>
        <taxon>Eukaryota</taxon>
        <taxon>Metazoa</taxon>
        <taxon>Ecdysozoa</taxon>
        <taxon>Arthropoda</taxon>
        <taxon>Hexapoda</taxon>
        <taxon>Insecta</taxon>
        <taxon>Pterygota</taxon>
        <taxon>Neoptera</taxon>
        <taxon>Endopterygota</taxon>
        <taxon>Lepidoptera</taxon>
        <taxon>Glossata</taxon>
        <taxon>Ditrysia</taxon>
        <taxon>Noctuoidea</taxon>
        <taxon>Erebidae</taxon>
        <taxon>Arctiinae</taxon>
        <taxon>Arctia</taxon>
    </lineage>
</organism>
<sequence length="139" mass="14796">MASNFLLSAGGIAGLTPQHLKNLVRPSTGEVADALLKKLTALVNLKLSGNVDDSIIDVLYGANLCALCKNHGGIRPIALSYHGRSSKKCSANFSPEKFTLSGNSSQTHREFGISAPLRRASMRQDILDAVATKDCVQDD</sequence>
<evidence type="ECO:0000313" key="2">
    <source>
        <dbReference type="Proteomes" id="UP000494106"/>
    </source>
</evidence>
<dbReference type="OrthoDB" id="7485566at2759"/>
<dbReference type="Proteomes" id="UP000494106">
    <property type="component" value="Unassembled WGS sequence"/>
</dbReference>
<protein>
    <submittedName>
        <fullName evidence="1">Uncharacterized protein</fullName>
    </submittedName>
</protein>
<reference evidence="1 2" key="1">
    <citation type="submission" date="2020-04" db="EMBL/GenBank/DDBJ databases">
        <authorList>
            <person name="Wallbank WR R."/>
            <person name="Pardo Diaz C."/>
            <person name="Kozak K."/>
            <person name="Martin S."/>
            <person name="Jiggins C."/>
            <person name="Moest M."/>
            <person name="Warren A I."/>
            <person name="Byers J.R.P. K."/>
            <person name="Montejo-Kovacevich G."/>
            <person name="Yen C E."/>
        </authorList>
    </citation>
    <scope>NUCLEOTIDE SEQUENCE [LARGE SCALE GENOMIC DNA]</scope>
</reference>
<keyword evidence="2" id="KW-1185">Reference proteome</keyword>
<dbReference type="EMBL" id="CADEBC010000592">
    <property type="protein sequence ID" value="CAB3257763.1"/>
    <property type="molecule type" value="Genomic_DNA"/>
</dbReference>
<comment type="caution">
    <text evidence="1">The sequence shown here is derived from an EMBL/GenBank/DDBJ whole genome shotgun (WGS) entry which is preliminary data.</text>
</comment>
<gene>
    <name evidence="1" type="ORF">APLA_LOCUS16148</name>
</gene>
<proteinExistence type="predicted"/>
<name>A0A8S1BHG1_ARCPL</name>
<dbReference type="AlphaFoldDB" id="A0A8S1BHG1"/>
<accession>A0A8S1BHG1</accession>